<organism evidence="2 3">
    <name type="scientific">Priestia endophytica DSM 13796</name>
    <dbReference type="NCBI Taxonomy" id="1121089"/>
    <lineage>
        <taxon>Bacteria</taxon>
        <taxon>Bacillati</taxon>
        <taxon>Bacillota</taxon>
        <taxon>Bacilli</taxon>
        <taxon>Bacillales</taxon>
        <taxon>Bacillaceae</taxon>
        <taxon>Priestia</taxon>
    </lineage>
</organism>
<dbReference type="NCBIfam" id="NF040516">
    <property type="entry name" value="CapE_47_fam"/>
    <property type="match status" value="1"/>
</dbReference>
<evidence type="ECO:0000313" key="2">
    <source>
        <dbReference type="EMBL" id="SFQ81065.1"/>
    </source>
</evidence>
<dbReference type="InterPro" id="IPR058890">
    <property type="entry name" value="YwtC-like"/>
</dbReference>
<sequence length="47" mass="5253">MTILKRTFGIVLPIAIVAGLLFTLGEFKHTETLTPQEQEQIDVQLAK</sequence>
<reference evidence="2 3" key="1">
    <citation type="submission" date="2016-10" db="EMBL/GenBank/DDBJ databases">
        <authorList>
            <person name="Varghese N."/>
            <person name="Submissions S."/>
        </authorList>
    </citation>
    <scope>NUCLEOTIDE SEQUENCE [LARGE SCALE GENOMIC DNA]</scope>
    <source>
        <strain evidence="2 3">DSM 13796</strain>
    </source>
</reference>
<evidence type="ECO:0000256" key="1">
    <source>
        <dbReference type="SAM" id="Phobius"/>
    </source>
</evidence>
<protein>
    <submittedName>
        <fullName evidence="2">Uncharacterized protein</fullName>
    </submittedName>
</protein>
<evidence type="ECO:0000313" key="3">
    <source>
        <dbReference type="Proteomes" id="UP000182762"/>
    </source>
</evidence>
<gene>
    <name evidence="2" type="ORF">SAMN02745910_03715</name>
</gene>
<dbReference type="Proteomes" id="UP000182762">
    <property type="component" value="Unassembled WGS sequence"/>
</dbReference>
<comment type="caution">
    <text evidence="2">The sequence shown here is derived from an EMBL/GenBank/DDBJ whole genome shotgun (WGS) entry which is preliminary data.</text>
</comment>
<keyword evidence="1" id="KW-0812">Transmembrane</keyword>
<proteinExistence type="predicted"/>
<feature type="transmembrane region" description="Helical" evidence="1">
    <location>
        <begin position="7"/>
        <end position="25"/>
    </location>
</feature>
<accession>A0A1I6BJG0</accession>
<dbReference type="RefSeq" id="WP_019393397.1">
    <property type="nucleotide sequence ID" value="NZ_FOXX01000010.1"/>
</dbReference>
<keyword evidence="1" id="KW-1133">Transmembrane helix</keyword>
<dbReference type="GeneID" id="93704576"/>
<dbReference type="EMBL" id="FOXX01000010">
    <property type="protein sequence ID" value="SFQ81065.1"/>
    <property type="molecule type" value="Genomic_DNA"/>
</dbReference>
<dbReference type="Pfam" id="PF26359">
    <property type="entry name" value="YwtC"/>
    <property type="match status" value="1"/>
</dbReference>
<keyword evidence="1" id="KW-0472">Membrane</keyword>
<keyword evidence="3" id="KW-1185">Reference proteome</keyword>
<name>A0A1I6BJG0_9BACI</name>